<dbReference type="InterPro" id="IPR036397">
    <property type="entry name" value="RNaseH_sf"/>
</dbReference>
<comment type="caution">
    <text evidence="3">The sequence shown here is derived from an EMBL/GenBank/DDBJ whole genome shotgun (WGS) entry which is preliminary data.</text>
</comment>
<dbReference type="Gene3D" id="3.30.70.270">
    <property type="match status" value="1"/>
</dbReference>
<proteinExistence type="predicted"/>
<evidence type="ECO:0000259" key="1">
    <source>
        <dbReference type="PROSITE" id="PS50878"/>
    </source>
</evidence>
<dbReference type="PROSITE" id="PS50994">
    <property type="entry name" value="INTEGRASE"/>
    <property type="match status" value="1"/>
</dbReference>
<dbReference type="PROSITE" id="PS50878">
    <property type="entry name" value="RT_POL"/>
    <property type="match status" value="1"/>
</dbReference>
<gene>
    <name evidence="3" type="ORF">Tco_1078674</name>
</gene>
<dbReference type="Gene3D" id="3.30.420.10">
    <property type="entry name" value="Ribonuclease H-like superfamily/Ribonuclease H"/>
    <property type="match status" value="1"/>
</dbReference>
<reference evidence="3" key="2">
    <citation type="submission" date="2022-01" db="EMBL/GenBank/DDBJ databases">
        <authorList>
            <person name="Yamashiro T."/>
            <person name="Shiraishi A."/>
            <person name="Satake H."/>
            <person name="Nakayama K."/>
        </authorList>
    </citation>
    <scope>NUCLEOTIDE SEQUENCE</scope>
</reference>
<feature type="domain" description="Integrase catalytic" evidence="2">
    <location>
        <begin position="167"/>
        <end position="344"/>
    </location>
</feature>
<dbReference type="SUPFAM" id="SSF56672">
    <property type="entry name" value="DNA/RNA polymerases"/>
    <property type="match status" value="1"/>
</dbReference>
<feature type="domain" description="Reverse transcriptase" evidence="1">
    <location>
        <begin position="1"/>
        <end position="55"/>
    </location>
</feature>
<dbReference type="InterPro" id="IPR001584">
    <property type="entry name" value="Integrase_cat-core"/>
</dbReference>
<sequence length="409" mass="46890">MIVFIDDILIYSKSKQEHEEHLKFILELLTKEELYAKFSKCEFWILKVQFLGHVIDSQGIHVDPAKIESIKDWASPTTLTEIRQFLSLAEEAAFQLLKEKLCSAPILALPEGAENFIVYCDASHKGLGVVLMQNEKTEARKQENLEAEDVGGMLVETSRESENAMKEKLEPHADGTRETEVGCRVMWNWDNITMYIITKIPKTSSGYDTIWVMVDRLTKSAHFLPIGKNDSMDKLARLYLKEVVTRHGIPVSIICDSDCRFTLNFWRAFQKALGTRLDMSTAYHPQTDRQSERTIQTLEDILRACMIDSGNGWDRHLPLIKFSYNYSYHTSIKAAPFEALYGQKCQTPICWAKGVNALSIYWDFNRFLGKFEQSAVHKKYYAAVLGTISKVRRTREKCAVLWPFLGSSS</sequence>
<keyword evidence="4" id="KW-1185">Reference proteome</keyword>
<dbReference type="Proteomes" id="UP001151760">
    <property type="component" value="Unassembled WGS sequence"/>
</dbReference>
<keyword evidence="3" id="KW-0695">RNA-directed DNA polymerase</keyword>
<dbReference type="InterPro" id="IPR012337">
    <property type="entry name" value="RNaseH-like_sf"/>
</dbReference>
<organism evidence="3 4">
    <name type="scientific">Tanacetum coccineum</name>
    <dbReference type="NCBI Taxonomy" id="301880"/>
    <lineage>
        <taxon>Eukaryota</taxon>
        <taxon>Viridiplantae</taxon>
        <taxon>Streptophyta</taxon>
        <taxon>Embryophyta</taxon>
        <taxon>Tracheophyta</taxon>
        <taxon>Spermatophyta</taxon>
        <taxon>Magnoliopsida</taxon>
        <taxon>eudicotyledons</taxon>
        <taxon>Gunneridae</taxon>
        <taxon>Pentapetalae</taxon>
        <taxon>asterids</taxon>
        <taxon>campanulids</taxon>
        <taxon>Asterales</taxon>
        <taxon>Asteraceae</taxon>
        <taxon>Asteroideae</taxon>
        <taxon>Anthemideae</taxon>
        <taxon>Anthemidinae</taxon>
        <taxon>Tanacetum</taxon>
    </lineage>
</organism>
<keyword evidence="3" id="KW-0808">Transferase</keyword>
<dbReference type="EMBL" id="BQNB010019864">
    <property type="protein sequence ID" value="GJT89829.1"/>
    <property type="molecule type" value="Genomic_DNA"/>
</dbReference>
<dbReference type="PANTHER" id="PTHR37984:SF15">
    <property type="entry name" value="INTEGRASE CATALYTIC DOMAIN-CONTAINING PROTEIN"/>
    <property type="match status" value="1"/>
</dbReference>
<accession>A0ABQ5HPR6</accession>
<dbReference type="InterPro" id="IPR000477">
    <property type="entry name" value="RT_dom"/>
</dbReference>
<dbReference type="GO" id="GO:0003964">
    <property type="term" value="F:RNA-directed DNA polymerase activity"/>
    <property type="evidence" value="ECO:0007669"/>
    <property type="project" value="UniProtKB-KW"/>
</dbReference>
<dbReference type="SUPFAM" id="SSF53098">
    <property type="entry name" value="Ribonuclease H-like"/>
    <property type="match status" value="1"/>
</dbReference>
<dbReference type="InterPro" id="IPR043502">
    <property type="entry name" value="DNA/RNA_pol_sf"/>
</dbReference>
<dbReference type="InterPro" id="IPR043128">
    <property type="entry name" value="Rev_trsase/Diguanyl_cyclase"/>
</dbReference>
<protein>
    <submittedName>
        <fullName evidence="3">Reverse transcriptase domain-containing protein</fullName>
    </submittedName>
</protein>
<keyword evidence="3" id="KW-0548">Nucleotidyltransferase</keyword>
<evidence type="ECO:0000313" key="4">
    <source>
        <dbReference type="Proteomes" id="UP001151760"/>
    </source>
</evidence>
<dbReference type="PANTHER" id="PTHR37984">
    <property type="entry name" value="PROTEIN CBG26694"/>
    <property type="match status" value="1"/>
</dbReference>
<dbReference type="InterPro" id="IPR050951">
    <property type="entry name" value="Retrovirus_Pol_polyprotein"/>
</dbReference>
<dbReference type="InterPro" id="IPR041577">
    <property type="entry name" value="RT_RNaseH_2"/>
</dbReference>
<name>A0ABQ5HPR6_9ASTR</name>
<dbReference type="Pfam" id="PF17919">
    <property type="entry name" value="RT_RNaseH_2"/>
    <property type="match status" value="1"/>
</dbReference>
<dbReference type="Pfam" id="PF00078">
    <property type="entry name" value="RVT_1"/>
    <property type="match status" value="1"/>
</dbReference>
<evidence type="ECO:0000259" key="2">
    <source>
        <dbReference type="PROSITE" id="PS50994"/>
    </source>
</evidence>
<reference evidence="3" key="1">
    <citation type="journal article" date="2022" name="Int. J. Mol. Sci.">
        <title>Draft Genome of Tanacetum Coccineum: Genomic Comparison of Closely Related Tanacetum-Family Plants.</title>
        <authorList>
            <person name="Yamashiro T."/>
            <person name="Shiraishi A."/>
            <person name="Nakayama K."/>
            <person name="Satake H."/>
        </authorList>
    </citation>
    <scope>NUCLEOTIDE SEQUENCE</scope>
</reference>
<evidence type="ECO:0000313" key="3">
    <source>
        <dbReference type="EMBL" id="GJT89829.1"/>
    </source>
</evidence>